<dbReference type="CDD" id="cd18753">
    <property type="entry name" value="PIN_VapC4-5_FitB-like"/>
    <property type="match status" value="1"/>
</dbReference>
<protein>
    <submittedName>
        <fullName evidence="9">Type II toxin-antitoxin system VapC family toxin</fullName>
    </submittedName>
</protein>
<evidence type="ECO:0000256" key="7">
    <source>
        <dbReference type="ARBA" id="ARBA00038093"/>
    </source>
</evidence>
<dbReference type="EMBL" id="JADEXG010000043">
    <property type="protein sequence ID" value="MBE9078907.1"/>
    <property type="molecule type" value="Genomic_DNA"/>
</dbReference>
<comment type="cofactor">
    <cofactor evidence="1">
        <name>Mg(2+)</name>
        <dbReference type="ChEBI" id="CHEBI:18420"/>
    </cofactor>
</comment>
<comment type="caution">
    <text evidence="9">The sequence shown here is derived from an EMBL/GenBank/DDBJ whole genome shotgun (WGS) entry which is preliminary data.</text>
</comment>
<keyword evidence="5" id="KW-0378">Hydrolase</keyword>
<dbReference type="GO" id="GO:0046872">
    <property type="term" value="F:metal ion binding"/>
    <property type="evidence" value="ECO:0007669"/>
    <property type="project" value="UniProtKB-KW"/>
</dbReference>
<keyword evidence="4" id="KW-0479">Metal-binding</keyword>
<dbReference type="PANTHER" id="PTHR33653">
    <property type="entry name" value="RIBONUCLEASE VAPC2"/>
    <property type="match status" value="1"/>
</dbReference>
<accession>A0A8J7DCH7</accession>
<dbReference type="GO" id="GO:0004518">
    <property type="term" value="F:nuclease activity"/>
    <property type="evidence" value="ECO:0007669"/>
    <property type="project" value="UniProtKB-KW"/>
</dbReference>
<gene>
    <name evidence="9" type="ORF">IQ241_16675</name>
</gene>
<evidence type="ECO:0000256" key="5">
    <source>
        <dbReference type="ARBA" id="ARBA00022801"/>
    </source>
</evidence>
<dbReference type="Pfam" id="PF01850">
    <property type="entry name" value="PIN"/>
    <property type="match status" value="1"/>
</dbReference>
<evidence type="ECO:0000313" key="10">
    <source>
        <dbReference type="Proteomes" id="UP000636505"/>
    </source>
</evidence>
<evidence type="ECO:0000256" key="2">
    <source>
        <dbReference type="ARBA" id="ARBA00022649"/>
    </source>
</evidence>
<dbReference type="SUPFAM" id="SSF88723">
    <property type="entry name" value="PIN domain-like"/>
    <property type="match status" value="1"/>
</dbReference>
<dbReference type="InterPro" id="IPR029060">
    <property type="entry name" value="PIN-like_dom_sf"/>
</dbReference>
<dbReference type="AlphaFoldDB" id="A0A8J7DCH7"/>
<feature type="domain" description="PIN" evidence="8">
    <location>
        <begin position="6"/>
        <end position="119"/>
    </location>
</feature>
<evidence type="ECO:0000313" key="9">
    <source>
        <dbReference type="EMBL" id="MBE9078907.1"/>
    </source>
</evidence>
<reference evidence="9" key="1">
    <citation type="submission" date="2020-10" db="EMBL/GenBank/DDBJ databases">
        <authorList>
            <person name="Castelo-Branco R."/>
            <person name="Eusebio N."/>
            <person name="Adriana R."/>
            <person name="Vieira A."/>
            <person name="Brugerolle De Fraissinette N."/>
            <person name="Rezende De Castro R."/>
            <person name="Schneider M.P."/>
            <person name="Vasconcelos V."/>
            <person name="Leao P.N."/>
        </authorList>
    </citation>
    <scope>NUCLEOTIDE SEQUENCE</scope>
    <source>
        <strain evidence="9">LEGE 07310</strain>
    </source>
</reference>
<dbReference type="Proteomes" id="UP000636505">
    <property type="component" value="Unassembled WGS sequence"/>
</dbReference>
<comment type="similarity">
    <text evidence="7">Belongs to the PINc/VapC protein family.</text>
</comment>
<dbReference type="Gene3D" id="3.40.50.1010">
    <property type="entry name" value="5'-nuclease"/>
    <property type="match status" value="1"/>
</dbReference>
<sequence length="134" mass="15007">MPGEVALDTSVAIQFLNGNEAIAERVKALSMVILPLPVVGELLFGAENSGRTLHNLSQYLKFIDTCKVVPMGLETARHYSQMRLSLKRKGKPIPENDLWIGAQTIENHWTLATFDRHFNFIDGITVVNWISQDS</sequence>
<organism evidence="9 10">
    <name type="scientific">Vasconcelosia minhoensis LEGE 07310</name>
    <dbReference type="NCBI Taxonomy" id="915328"/>
    <lineage>
        <taxon>Bacteria</taxon>
        <taxon>Bacillati</taxon>
        <taxon>Cyanobacteriota</taxon>
        <taxon>Cyanophyceae</taxon>
        <taxon>Nodosilineales</taxon>
        <taxon>Cymatolegaceae</taxon>
        <taxon>Vasconcelosia</taxon>
        <taxon>Vasconcelosia minhoensis</taxon>
    </lineage>
</organism>
<dbReference type="RefSeq" id="WP_193909228.1">
    <property type="nucleotide sequence ID" value="NZ_JADEXG010000043.1"/>
</dbReference>
<evidence type="ECO:0000259" key="8">
    <source>
        <dbReference type="Pfam" id="PF01850"/>
    </source>
</evidence>
<evidence type="ECO:0000256" key="6">
    <source>
        <dbReference type="ARBA" id="ARBA00022842"/>
    </source>
</evidence>
<dbReference type="InterPro" id="IPR002716">
    <property type="entry name" value="PIN_dom"/>
</dbReference>
<evidence type="ECO:0000256" key="4">
    <source>
        <dbReference type="ARBA" id="ARBA00022723"/>
    </source>
</evidence>
<proteinExistence type="inferred from homology"/>
<dbReference type="GO" id="GO:0016787">
    <property type="term" value="F:hydrolase activity"/>
    <property type="evidence" value="ECO:0007669"/>
    <property type="project" value="UniProtKB-KW"/>
</dbReference>
<keyword evidence="2" id="KW-1277">Toxin-antitoxin system</keyword>
<evidence type="ECO:0000256" key="3">
    <source>
        <dbReference type="ARBA" id="ARBA00022722"/>
    </source>
</evidence>
<name>A0A8J7DCH7_9CYAN</name>
<keyword evidence="10" id="KW-1185">Reference proteome</keyword>
<keyword evidence="3" id="KW-0540">Nuclease</keyword>
<dbReference type="InterPro" id="IPR050556">
    <property type="entry name" value="Type_II_TA_system_RNase"/>
</dbReference>
<dbReference type="PANTHER" id="PTHR33653:SF1">
    <property type="entry name" value="RIBONUCLEASE VAPC2"/>
    <property type="match status" value="1"/>
</dbReference>
<keyword evidence="6" id="KW-0460">Magnesium</keyword>
<evidence type="ECO:0000256" key="1">
    <source>
        <dbReference type="ARBA" id="ARBA00001946"/>
    </source>
</evidence>